<accession>A0AA42TZC4</accession>
<name>A0AA42TZC4_ECTOL</name>
<dbReference type="EMBL" id="JAOCJE010000002">
    <property type="protein sequence ID" value="MDH1341881.1"/>
    <property type="molecule type" value="Genomic_DNA"/>
</dbReference>
<comment type="caution">
    <text evidence="1">The sequence shown here is derived from an EMBL/GenBank/DDBJ whole genome shotgun (WGS) entry which is preliminary data.</text>
</comment>
<proteinExistence type="predicted"/>
<dbReference type="Proteomes" id="UP001161697">
    <property type="component" value="Unassembled WGS sequence"/>
</dbReference>
<dbReference type="AlphaFoldDB" id="A0AA42TZC4"/>
<dbReference type="RefSeq" id="WP_143504077.1">
    <property type="nucleotide sequence ID" value="NZ_CP104579.1"/>
</dbReference>
<sequence length="63" mass="7046">MDNMTPKERVFGTLRNLQRLVDETEDLNALKDRLAVAIDRCLSWESELINLDASAQGSAPGQE</sequence>
<evidence type="ECO:0000313" key="2">
    <source>
        <dbReference type="Proteomes" id="UP001161697"/>
    </source>
</evidence>
<evidence type="ECO:0000313" key="1">
    <source>
        <dbReference type="EMBL" id="MDH1341881.1"/>
    </source>
</evidence>
<gene>
    <name evidence="1" type="ORF">N5J11_22510</name>
</gene>
<organism evidence="1 2">
    <name type="scientific">Ectopseudomonas oleovorans</name>
    <name type="common">Pseudomonas oleovorans</name>
    <dbReference type="NCBI Taxonomy" id="301"/>
    <lineage>
        <taxon>Bacteria</taxon>
        <taxon>Pseudomonadati</taxon>
        <taxon>Pseudomonadota</taxon>
        <taxon>Gammaproteobacteria</taxon>
        <taxon>Pseudomonadales</taxon>
        <taxon>Pseudomonadaceae</taxon>
        <taxon>Ectopseudomonas</taxon>
    </lineage>
</organism>
<reference evidence="1" key="1">
    <citation type="submission" date="2022-09" db="EMBL/GenBank/DDBJ databases">
        <title>Intensive care unit water sources are persistently colonized with multi-drug resistant bacteria and are the site of extensive horizontal gene transfer of antibiotic resistance genes.</title>
        <authorList>
            <person name="Diorio-Toth L."/>
        </authorList>
    </citation>
    <scope>NUCLEOTIDE SEQUENCE</scope>
    <source>
        <strain evidence="1">GD03704</strain>
    </source>
</reference>
<protein>
    <submittedName>
        <fullName evidence="1">Uncharacterized protein</fullName>
    </submittedName>
</protein>